<keyword evidence="14" id="KW-1185">Reference proteome</keyword>
<reference evidence="14" key="1">
    <citation type="submission" date="2017-08" db="EMBL/GenBank/DDBJ databases">
        <authorList>
            <person name="Varghese N."/>
            <person name="Submissions S."/>
        </authorList>
    </citation>
    <scope>NUCLEOTIDE SEQUENCE [LARGE SCALE GENOMIC DNA]</scope>
    <source>
        <strain evidence="14">JA234</strain>
    </source>
</reference>
<evidence type="ECO:0000256" key="8">
    <source>
        <dbReference type="ARBA" id="ARBA00023136"/>
    </source>
</evidence>
<evidence type="ECO:0000256" key="3">
    <source>
        <dbReference type="ARBA" id="ARBA00011049"/>
    </source>
</evidence>
<dbReference type="GO" id="GO:0050918">
    <property type="term" value="P:positive chemotaxis"/>
    <property type="evidence" value="ECO:0007669"/>
    <property type="project" value="TreeGrafter"/>
</dbReference>
<organism evidence="13 14">
    <name type="scientific">Cereibacter ovatus</name>
    <dbReference type="NCBI Taxonomy" id="439529"/>
    <lineage>
        <taxon>Bacteria</taxon>
        <taxon>Pseudomonadati</taxon>
        <taxon>Pseudomonadota</taxon>
        <taxon>Alphaproteobacteria</taxon>
        <taxon>Rhodobacterales</taxon>
        <taxon>Paracoccaceae</taxon>
        <taxon>Cereibacter</taxon>
    </lineage>
</organism>
<dbReference type="Gene3D" id="2.30.330.10">
    <property type="entry name" value="SpoA-like"/>
    <property type="match status" value="1"/>
</dbReference>
<evidence type="ECO:0000256" key="7">
    <source>
        <dbReference type="ARBA" id="ARBA00022779"/>
    </source>
</evidence>
<dbReference type="InterPro" id="IPR001689">
    <property type="entry name" value="Flag_FliM"/>
</dbReference>
<evidence type="ECO:0000313" key="14">
    <source>
        <dbReference type="Proteomes" id="UP000219467"/>
    </source>
</evidence>
<keyword evidence="13" id="KW-0966">Cell projection</keyword>
<keyword evidence="13" id="KW-0282">Flagellum</keyword>
<dbReference type="Pfam" id="PF02154">
    <property type="entry name" value="FliM"/>
    <property type="match status" value="1"/>
</dbReference>
<evidence type="ECO:0000256" key="4">
    <source>
        <dbReference type="ARBA" id="ARBA00021898"/>
    </source>
</evidence>
<comment type="subcellular location">
    <subcellularLocation>
        <location evidence="1">Bacterial flagellum basal body</location>
    </subcellularLocation>
    <subcellularLocation>
        <location evidence="2">Cell membrane</location>
        <topology evidence="2">Peripheral membrane protein</topology>
    </subcellularLocation>
</comment>
<dbReference type="GO" id="GO:0005886">
    <property type="term" value="C:plasma membrane"/>
    <property type="evidence" value="ECO:0007669"/>
    <property type="project" value="UniProtKB-SubCell"/>
</dbReference>
<evidence type="ECO:0000313" key="13">
    <source>
        <dbReference type="EMBL" id="SNX67771.1"/>
    </source>
</evidence>
<dbReference type="InterPro" id="IPR028976">
    <property type="entry name" value="CheC-like_sf"/>
</dbReference>
<keyword evidence="6" id="KW-0145">Chemotaxis</keyword>
<dbReference type="InterPro" id="IPR001543">
    <property type="entry name" value="FliN-like_C"/>
</dbReference>
<dbReference type="OrthoDB" id="7421075at2"/>
<evidence type="ECO:0000256" key="11">
    <source>
        <dbReference type="NCBIfam" id="TIGR01397"/>
    </source>
</evidence>
<evidence type="ECO:0000256" key="10">
    <source>
        <dbReference type="ARBA" id="ARBA00025044"/>
    </source>
</evidence>
<dbReference type="Gene3D" id="3.40.1550.10">
    <property type="entry name" value="CheC-like"/>
    <property type="match status" value="1"/>
</dbReference>
<dbReference type="Pfam" id="PF01052">
    <property type="entry name" value="FliMN_C"/>
    <property type="match status" value="1"/>
</dbReference>
<dbReference type="SUPFAM" id="SSF103039">
    <property type="entry name" value="CheC-like"/>
    <property type="match status" value="1"/>
</dbReference>
<proteinExistence type="inferred from homology"/>
<comment type="function">
    <text evidence="10">FliM is one of three proteins (FliG, FliN, FliM) that forms the rotor-mounted switch complex (C ring), located at the base of the basal body. This complex interacts with the CheY and CheZ chemotaxis proteins, in addition to contacting components of the motor that determine the direction of flagellar rotation.</text>
</comment>
<keyword evidence="7" id="KW-0283">Flagellar rotation</keyword>
<dbReference type="Proteomes" id="UP000219467">
    <property type="component" value="Unassembled WGS sequence"/>
</dbReference>
<dbReference type="RefSeq" id="WP_097028998.1">
    <property type="nucleotide sequence ID" value="NZ_OAOQ01000001.1"/>
</dbReference>
<evidence type="ECO:0000256" key="5">
    <source>
        <dbReference type="ARBA" id="ARBA00022475"/>
    </source>
</evidence>
<keyword evidence="8" id="KW-0472">Membrane</keyword>
<accession>A0A285CJJ6</accession>
<keyword evidence="13" id="KW-0969">Cilium</keyword>
<evidence type="ECO:0000256" key="2">
    <source>
        <dbReference type="ARBA" id="ARBA00004202"/>
    </source>
</evidence>
<protein>
    <recommendedName>
        <fullName evidence="4 11">Flagellar motor switch protein FliM</fullName>
    </recommendedName>
</protein>
<dbReference type="SUPFAM" id="SSF101801">
    <property type="entry name" value="Surface presentation of antigens (SPOA)"/>
    <property type="match status" value="1"/>
</dbReference>
<dbReference type="AlphaFoldDB" id="A0A285CJJ6"/>
<evidence type="ECO:0000259" key="12">
    <source>
        <dbReference type="Pfam" id="PF01052"/>
    </source>
</evidence>
<dbReference type="NCBIfam" id="TIGR01397">
    <property type="entry name" value="fliM_switch"/>
    <property type="match status" value="1"/>
</dbReference>
<keyword evidence="5" id="KW-1003">Cell membrane</keyword>
<sequence length="323" mass="36708">MAATPRKLSSKEVAALVGNLMESSEPMSMSNGQEVRSYAFGENDLNLLGDYHALRIINERFCRTARDVFLPMLRLQPRISSFPPEVRSFDDYRSSQDNFVSITASRIEELRGNQMIVIPPPFISLLTDSYYGGQIRHIKTTRTEFTATEQRVIELVTERLNVALQLAWRDLMALTFTVVSREESMQFASFVDGEDMIVNCSFMVQLPGTEPASFDLLYPLQTLKPISSQLRSRMQSDFVDDDRTWREKLERAILSIPLTLSARLCEPEVPLRQLMQIQPGDVLPVQLSDSVELLIEGQPFFEAHPGERGGQTALNLVKRRMRG</sequence>
<dbReference type="GO" id="GO:0009425">
    <property type="term" value="C:bacterial-type flagellum basal body"/>
    <property type="evidence" value="ECO:0007669"/>
    <property type="project" value="UniProtKB-SubCell"/>
</dbReference>
<dbReference type="GO" id="GO:0003774">
    <property type="term" value="F:cytoskeletal motor activity"/>
    <property type="evidence" value="ECO:0007669"/>
    <property type="project" value="InterPro"/>
</dbReference>
<dbReference type="EMBL" id="OAOQ01000001">
    <property type="protein sequence ID" value="SNX67771.1"/>
    <property type="molecule type" value="Genomic_DNA"/>
</dbReference>
<evidence type="ECO:0000256" key="6">
    <source>
        <dbReference type="ARBA" id="ARBA00022500"/>
    </source>
</evidence>
<dbReference type="PANTHER" id="PTHR30034:SF6">
    <property type="entry name" value="YOP PROTEINS TRANSLOCATION PROTEIN Q"/>
    <property type="match status" value="1"/>
</dbReference>
<name>A0A285CJJ6_9RHOB</name>
<evidence type="ECO:0000256" key="1">
    <source>
        <dbReference type="ARBA" id="ARBA00004117"/>
    </source>
</evidence>
<feature type="domain" description="Flagellar motor switch protein FliN-like C-terminal" evidence="12">
    <location>
        <begin position="252"/>
        <end position="317"/>
    </location>
</feature>
<keyword evidence="9" id="KW-0975">Bacterial flagellum</keyword>
<gene>
    <name evidence="13" type="ORF">SAMN05878503_101409</name>
</gene>
<dbReference type="GO" id="GO:0071978">
    <property type="term" value="P:bacterial-type flagellum-dependent swarming motility"/>
    <property type="evidence" value="ECO:0007669"/>
    <property type="project" value="TreeGrafter"/>
</dbReference>
<dbReference type="CDD" id="cd17908">
    <property type="entry name" value="FliM"/>
    <property type="match status" value="1"/>
</dbReference>
<evidence type="ECO:0000256" key="9">
    <source>
        <dbReference type="ARBA" id="ARBA00023143"/>
    </source>
</evidence>
<comment type="similarity">
    <text evidence="3">Belongs to the FliM family.</text>
</comment>
<dbReference type="PANTHER" id="PTHR30034">
    <property type="entry name" value="FLAGELLAR MOTOR SWITCH PROTEIN FLIM"/>
    <property type="match status" value="1"/>
</dbReference>
<dbReference type="InterPro" id="IPR036429">
    <property type="entry name" value="SpoA-like_sf"/>
</dbReference>